<comment type="similarity">
    <text evidence="2 10">Belongs to the tektin family.</text>
</comment>
<proteinExistence type="inferred from homology"/>
<evidence type="ECO:0000256" key="9">
    <source>
        <dbReference type="ARBA" id="ARBA00045224"/>
    </source>
</evidence>
<feature type="coiled-coil region" evidence="11">
    <location>
        <begin position="402"/>
        <end position="429"/>
    </location>
</feature>
<evidence type="ECO:0000313" key="13">
    <source>
        <dbReference type="EMBL" id="PVD32737.1"/>
    </source>
</evidence>
<organism evidence="13 14">
    <name type="scientific">Pomacea canaliculata</name>
    <name type="common">Golden apple snail</name>
    <dbReference type="NCBI Taxonomy" id="400727"/>
    <lineage>
        <taxon>Eukaryota</taxon>
        <taxon>Metazoa</taxon>
        <taxon>Spiralia</taxon>
        <taxon>Lophotrochozoa</taxon>
        <taxon>Mollusca</taxon>
        <taxon>Gastropoda</taxon>
        <taxon>Caenogastropoda</taxon>
        <taxon>Architaenioglossa</taxon>
        <taxon>Ampullarioidea</taxon>
        <taxon>Ampullariidae</taxon>
        <taxon>Pomacea</taxon>
    </lineage>
</organism>
<dbReference type="InterPro" id="IPR048256">
    <property type="entry name" value="Tektin-like"/>
</dbReference>
<gene>
    <name evidence="13" type="ORF">C0Q70_08182</name>
</gene>
<protein>
    <recommendedName>
        <fullName evidence="10">Tektin</fullName>
    </recommendedName>
</protein>
<comment type="function">
    <text evidence="9">Microtubule inner protein (MIP) part of the dynein-decorated doublet microtubules (DMTs) in cilia and flagellar axoneme. Forms filamentous polymers in the walls of ciliary and flagellar microtubules.</text>
</comment>
<dbReference type="EMBL" id="PZQS01000004">
    <property type="protein sequence ID" value="PVD32737.1"/>
    <property type="molecule type" value="Genomic_DNA"/>
</dbReference>
<reference evidence="13 14" key="1">
    <citation type="submission" date="2018-04" db="EMBL/GenBank/DDBJ databases">
        <title>The genome of golden apple snail Pomacea canaliculata provides insight into stress tolerance and invasive adaptation.</title>
        <authorList>
            <person name="Liu C."/>
            <person name="Liu B."/>
            <person name="Ren Y."/>
            <person name="Zhang Y."/>
            <person name="Wang H."/>
            <person name="Li S."/>
            <person name="Jiang F."/>
            <person name="Yin L."/>
            <person name="Zhang G."/>
            <person name="Qian W."/>
            <person name="Fan W."/>
        </authorList>
    </citation>
    <scope>NUCLEOTIDE SEQUENCE [LARGE SCALE GENOMIC DNA]</scope>
    <source>
        <strain evidence="13">SZHN2017</strain>
        <tissue evidence="13">Muscle</tissue>
    </source>
</reference>
<sequence>MSWRGSGHAVCTRSQKGGRKRFSATIHGCGKKQDTFGVCSTELSPVDSRIDYTVMPPSTRVMAKLVRPPPRFNHEEWTRSNLTKYANADVERQSAERLVEESKRLSDETQKRSERSQADVHKKLQQRLDDIRYWKKELDDKLDRLVTEIDSLIAYKTRVEKALQASEEPLHIAKQCLANRERRTSIDLVHDDVQKELLKEVETLEGVQALLQRTLDEATEQLRLNRKAKYLIEKDLKDKFHAQDIDEYCEHLRNNSAEIHYKDGAVKIETNSTSPEEWKDFSNANIENAERERMNSTNLRSAIDGILQQTTNDIRKQTDATNLAFAKRIAETKDTKGKLEDHLNKVLAQIIENEENVARLRKAIADKQPPLMLAETRLDTRKNRPNVELCRDPVQYRLIEEVTELECSIAQLKQRLADTLDSLKGLARNQLSLEDDIKVKTNTLFIDDVECMGMRKSLNIQYF</sequence>
<keyword evidence="14" id="KW-1185">Reference proteome</keyword>
<keyword evidence="6 10" id="KW-0969">Cilium</keyword>
<evidence type="ECO:0000256" key="2">
    <source>
        <dbReference type="ARBA" id="ARBA00007209"/>
    </source>
</evidence>
<evidence type="ECO:0000256" key="4">
    <source>
        <dbReference type="ARBA" id="ARBA00022846"/>
    </source>
</evidence>
<name>A0A2T7PH59_POMCA</name>
<dbReference type="Proteomes" id="UP000245119">
    <property type="component" value="Linkage Group LG4"/>
</dbReference>
<evidence type="ECO:0000256" key="3">
    <source>
        <dbReference type="ARBA" id="ARBA00022490"/>
    </source>
</evidence>
<dbReference type="OrthoDB" id="10054259at2759"/>
<evidence type="ECO:0000256" key="10">
    <source>
        <dbReference type="RuleBase" id="RU367040"/>
    </source>
</evidence>
<dbReference type="AlphaFoldDB" id="A0A2T7PH59"/>
<evidence type="ECO:0000256" key="5">
    <source>
        <dbReference type="ARBA" id="ARBA00023054"/>
    </source>
</evidence>
<dbReference type="GO" id="GO:0005634">
    <property type="term" value="C:nucleus"/>
    <property type="evidence" value="ECO:0007669"/>
    <property type="project" value="TreeGrafter"/>
</dbReference>
<keyword evidence="4 10" id="KW-0282">Flagellum</keyword>
<keyword evidence="3" id="KW-0963">Cytoplasm</keyword>
<dbReference type="Pfam" id="PF03148">
    <property type="entry name" value="Tektin"/>
    <property type="match status" value="1"/>
</dbReference>
<accession>A0A2T7PH59</accession>
<dbReference type="InterPro" id="IPR000435">
    <property type="entry name" value="Tektins"/>
</dbReference>
<keyword evidence="7" id="KW-0206">Cytoskeleton</keyword>
<dbReference type="STRING" id="400727.A0A2T7PH59"/>
<feature type="region of interest" description="Disordered" evidence="12">
    <location>
        <begin position="93"/>
        <end position="120"/>
    </location>
</feature>
<evidence type="ECO:0000256" key="7">
    <source>
        <dbReference type="ARBA" id="ARBA00023212"/>
    </source>
</evidence>
<evidence type="ECO:0000256" key="1">
    <source>
        <dbReference type="ARBA" id="ARBA00004611"/>
    </source>
</evidence>
<dbReference type="PANTHER" id="PTHR19960:SF25">
    <property type="entry name" value="TEKTIN-1"/>
    <property type="match status" value="1"/>
</dbReference>
<dbReference type="PANTHER" id="PTHR19960">
    <property type="entry name" value="TEKTIN"/>
    <property type="match status" value="1"/>
</dbReference>
<dbReference type="PRINTS" id="PR00511">
    <property type="entry name" value="TEKTIN"/>
</dbReference>
<evidence type="ECO:0000256" key="6">
    <source>
        <dbReference type="ARBA" id="ARBA00023069"/>
    </source>
</evidence>
<dbReference type="GO" id="GO:0015630">
    <property type="term" value="C:microtubule cytoskeleton"/>
    <property type="evidence" value="ECO:0007669"/>
    <property type="project" value="UniProtKB-UniRule"/>
</dbReference>
<evidence type="ECO:0000256" key="11">
    <source>
        <dbReference type="SAM" id="Coils"/>
    </source>
</evidence>
<comment type="subcellular location">
    <subcellularLocation>
        <location evidence="10">Cytoplasm</location>
        <location evidence="10">Cytoskeleton</location>
        <location evidence="10">Cilium axoneme</location>
    </subcellularLocation>
    <subcellularLocation>
        <location evidence="1">Cytoplasm</location>
        <location evidence="1">Cytoskeleton</location>
        <location evidence="1">Flagellum axoneme</location>
    </subcellularLocation>
</comment>
<evidence type="ECO:0000256" key="8">
    <source>
        <dbReference type="ARBA" id="ARBA00023273"/>
    </source>
</evidence>
<dbReference type="GO" id="GO:0060271">
    <property type="term" value="P:cilium assembly"/>
    <property type="evidence" value="ECO:0007669"/>
    <property type="project" value="UniProtKB-UniRule"/>
</dbReference>
<keyword evidence="5 11" id="KW-0175">Coiled coil</keyword>
<evidence type="ECO:0000313" key="14">
    <source>
        <dbReference type="Proteomes" id="UP000245119"/>
    </source>
</evidence>
<comment type="caution">
    <text evidence="13">The sequence shown here is derived from an EMBL/GenBank/DDBJ whole genome shotgun (WGS) entry which is preliminary data.</text>
</comment>
<dbReference type="GO" id="GO:0005930">
    <property type="term" value="C:axoneme"/>
    <property type="evidence" value="ECO:0007669"/>
    <property type="project" value="UniProtKB-SubCell"/>
</dbReference>
<dbReference type="GO" id="GO:0060294">
    <property type="term" value="P:cilium movement involved in cell motility"/>
    <property type="evidence" value="ECO:0007669"/>
    <property type="project" value="UniProtKB-UniRule"/>
</dbReference>
<evidence type="ECO:0000256" key="12">
    <source>
        <dbReference type="SAM" id="MobiDB-lite"/>
    </source>
</evidence>
<keyword evidence="8 10" id="KW-0966">Cell projection</keyword>